<proteinExistence type="predicted"/>
<feature type="compositionally biased region" description="Polar residues" evidence="1">
    <location>
        <begin position="49"/>
        <end position="58"/>
    </location>
</feature>
<accession>A0A5A9NEZ9</accession>
<dbReference type="EMBL" id="SOYY01000019">
    <property type="protein sequence ID" value="KAA0707391.1"/>
    <property type="molecule type" value="Genomic_DNA"/>
</dbReference>
<evidence type="ECO:0000313" key="3">
    <source>
        <dbReference type="Proteomes" id="UP000324632"/>
    </source>
</evidence>
<organism evidence="2 3">
    <name type="scientific">Triplophysa tibetana</name>
    <dbReference type="NCBI Taxonomy" id="1572043"/>
    <lineage>
        <taxon>Eukaryota</taxon>
        <taxon>Metazoa</taxon>
        <taxon>Chordata</taxon>
        <taxon>Craniata</taxon>
        <taxon>Vertebrata</taxon>
        <taxon>Euteleostomi</taxon>
        <taxon>Actinopterygii</taxon>
        <taxon>Neopterygii</taxon>
        <taxon>Teleostei</taxon>
        <taxon>Ostariophysi</taxon>
        <taxon>Cypriniformes</taxon>
        <taxon>Nemacheilidae</taxon>
        <taxon>Triplophysa</taxon>
    </lineage>
</organism>
<keyword evidence="3" id="KW-1185">Reference proteome</keyword>
<dbReference type="Proteomes" id="UP000324632">
    <property type="component" value="Chromosome 19"/>
</dbReference>
<gene>
    <name evidence="2" type="ORF">E1301_Tti024297</name>
</gene>
<dbReference type="AlphaFoldDB" id="A0A5A9NEZ9"/>
<evidence type="ECO:0000313" key="2">
    <source>
        <dbReference type="EMBL" id="KAA0707391.1"/>
    </source>
</evidence>
<protein>
    <submittedName>
        <fullName evidence="2">Uncharacterized protein</fullName>
    </submittedName>
</protein>
<reference evidence="2 3" key="1">
    <citation type="journal article" date="2019" name="Mol. Ecol. Resour.">
        <title>Chromosome-level genome assembly of Triplophysa tibetana, a fish adapted to the harsh high-altitude environment of the Tibetan Plateau.</title>
        <authorList>
            <person name="Yang X."/>
            <person name="Liu H."/>
            <person name="Ma Z."/>
            <person name="Zou Y."/>
            <person name="Zou M."/>
            <person name="Mao Y."/>
            <person name="Li X."/>
            <person name="Wang H."/>
            <person name="Chen T."/>
            <person name="Wang W."/>
            <person name="Yang R."/>
        </authorList>
    </citation>
    <scope>NUCLEOTIDE SEQUENCE [LARGE SCALE GENOMIC DNA]</scope>
    <source>
        <strain evidence="2">TTIB1903HZAU</strain>
        <tissue evidence="2">Muscle</tissue>
    </source>
</reference>
<feature type="region of interest" description="Disordered" evidence="1">
    <location>
        <begin position="38"/>
        <end position="66"/>
    </location>
</feature>
<sequence length="113" mass="12713">MAASEHGLVGALRPRCTLGRADCSRRWRVNAWMDVGGREREGARRQTRSRITASQTAPVSLPQHTHRSPHFIRYASQMRSLQQLSGFSSTSMRINGEQTETLICVSDISPEQF</sequence>
<comment type="caution">
    <text evidence="2">The sequence shown here is derived from an EMBL/GenBank/DDBJ whole genome shotgun (WGS) entry which is preliminary data.</text>
</comment>
<name>A0A5A9NEZ9_9TELE</name>
<evidence type="ECO:0000256" key="1">
    <source>
        <dbReference type="SAM" id="MobiDB-lite"/>
    </source>
</evidence>